<gene>
    <name evidence="1" type="ORF">Vafri_5649</name>
</gene>
<proteinExistence type="predicted"/>
<evidence type="ECO:0000313" key="1">
    <source>
        <dbReference type="EMBL" id="GIL49177.1"/>
    </source>
</evidence>
<dbReference type="EMBL" id="BNCO01000006">
    <property type="protein sequence ID" value="GIL49177.1"/>
    <property type="molecule type" value="Genomic_DNA"/>
</dbReference>
<dbReference type="PANTHER" id="PTHR40637">
    <property type="entry name" value="ESSS SUBUNIT OF NADH:UBIQUINONE OXIDOREDUCTASE (COMPLEX I) PROTEIN"/>
    <property type="match status" value="1"/>
</dbReference>
<dbReference type="AlphaFoldDB" id="A0A8J4AWT3"/>
<keyword evidence="2" id="KW-1185">Reference proteome</keyword>
<comment type="caution">
    <text evidence="1">The sequence shown here is derived from an EMBL/GenBank/DDBJ whole genome shotgun (WGS) entry which is preliminary data.</text>
</comment>
<evidence type="ECO:0008006" key="3">
    <source>
        <dbReference type="Google" id="ProtNLM"/>
    </source>
</evidence>
<accession>A0A8J4AWT3</accession>
<protein>
    <recommendedName>
        <fullName evidence="3">NADH dehydrogenase [ubiquinone] 1 beta subcomplex subunit 11, mitochondrial</fullName>
    </recommendedName>
</protein>
<name>A0A8J4AWT3_9CHLO</name>
<organism evidence="1 2">
    <name type="scientific">Volvox africanus</name>
    <dbReference type="NCBI Taxonomy" id="51714"/>
    <lineage>
        <taxon>Eukaryota</taxon>
        <taxon>Viridiplantae</taxon>
        <taxon>Chlorophyta</taxon>
        <taxon>core chlorophytes</taxon>
        <taxon>Chlorophyceae</taxon>
        <taxon>CS clade</taxon>
        <taxon>Chlamydomonadales</taxon>
        <taxon>Volvocaceae</taxon>
        <taxon>Volvox</taxon>
    </lineage>
</organism>
<dbReference type="Proteomes" id="UP000747399">
    <property type="component" value="Unassembled WGS sequence"/>
</dbReference>
<evidence type="ECO:0000313" key="2">
    <source>
        <dbReference type="Proteomes" id="UP000747399"/>
    </source>
</evidence>
<dbReference type="PANTHER" id="PTHR40637:SF1">
    <property type="entry name" value="ESSS SUBUNIT OF NADH:UBIQUINONE OXIDOREDUCTASE (COMPLEX I) PROTEIN"/>
    <property type="match status" value="1"/>
</dbReference>
<sequence length="175" mass="20012">MSNQLRGLARRVGAQLLRNPRVRGGGGEYPGGSFWSEGTQTGRNGFLFGELPPAPGQTRKALWWEPWWYIGYGGTALGIFLIYNAKPLEAFDIRYWANPRAAKELDVEMRMLDKLNERPDLKERLVAVCKDLNLVEEEAYDLVLMRNEYKVRLGLYTGRVPEELKSIYDELEAAE</sequence>
<reference evidence="1" key="1">
    <citation type="journal article" date="2021" name="Proc. Natl. Acad. Sci. U.S.A.">
        <title>Three genomes in the algal genus Volvox reveal the fate of a haploid sex-determining region after a transition to homothallism.</title>
        <authorList>
            <person name="Yamamoto K."/>
            <person name="Hamaji T."/>
            <person name="Kawai-Toyooka H."/>
            <person name="Matsuzaki R."/>
            <person name="Takahashi F."/>
            <person name="Nishimura Y."/>
            <person name="Kawachi M."/>
            <person name="Noguchi H."/>
            <person name="Minakuchi Y."/>
            <person name="Umen J.G."/>
            <person name="Toyoda A."/>
            <person name="Nozaki H."/>
        </authorList>
    </citation>
    <scope>NUCLEOTIDE SEQUENCE</scope>
    <source>
        <strain evidence="1">NIES-3780</strain>
    </source>
</reference>